<proteinExistence type="inferred from homology"/>
<keyword evidence="7" id="KW-1185">Reference proteome</keyword>
<dbReference type="Pfam" id="PF01329">
    <property type="entry name" value="Pterin_4a"/>
    <property type="match status" value="1"/>
</dbReference>
<evidence type="ECO:0000313" key="7">
    <source>
        <dbReference type="Proteomes" id="UP000235023"/>
    </source>
</evidence>
<protein>
    <recommendedName>
        <fullName evidence="3">4a-hydroxytetrahydrobiopterin dehydratase</fullName>
        <ecNumber evidence="3">4.2.1.96</ecNumber>
    </recommendedName>
    <alternativeName>
        <fullName evidence="5">4-alpha-hydroxy-tetrahydropterin dehydratase</fullName>
    </alternativeName>
</protein>
<dbReference type="CDD" id="cd00488">
    <property type="entry name" value="PCD_DCoH"/>
    <property type="match status" value="1"/>
</dbReference>
<dbReference type="Gene3D" id="3.30.1360.20">
    <property type="entry name" value="Transcriptional coactivator/pterin dehydratase"/>
    <property type="match status" value="1"/>
</dbReference>
<comment type="similarity">
    <text evidence="2">Belongs to the pterin-4-alpha-carbinolamine dehydratase family.</text>
</comment>
<name>A0A2J5HUK2_9EURO</name>
<dbReference type="EMBL" id="KZ559541">
    <property type="protein sequence ID" value="PLN81000.1"/>
    <property type="molecule type" value="Genomic_DNA"/>
</dbReference>
<dbReference type="AlphaFoldDB" id="A0A2J5HUK2"/>
<dbReference type="OrthoDB" id="277398at2759"/>
<dbReference type="InterPro" id="IPR036428">
    <property type="entry name" value="PCD_sf"/>
</dbReference>
<dbReference type="EC" id="4.2.1.96" evidence="3"/>
<keyword evidence="4" id="KW-0456">Lyase</keyword>
<evidence type="ECO:0000256" key="2">
    <source>
        <dbReference type="ARBA" id="ARBA00006472"/>
    </source>
</evidence>
<dbReference type="PANTHER" id="PTHR12599">
    <property type="entry name" value="PTERIN-4-ALPHA-CARBINOLAMINE DEHYDRATASE"/>
    <property type="match status" value="1"/>
</dbReference>
<evidence type="ECO:0000256" key="3">
    <source>
        <dbReference type="ARBA" id="ARBA00013252"/>
    </source>
</evidence>
<dbReference type="InterPro" id="IPR001533">
    <property type="entry name" value="Pterin_deHydtase"/>
</dbReference>
<evidence type="ECO:0000256" key="4">
    <source>
        <dbReference type="ARBA" id="ARBA00023239"/>
    </source>
</evidence>
<dbReference type="SUPFAM" id="SSF55248">
    <property type="entry name" value="PCD-like"/>
    <property type="match status" value="1"/>
</dbReference>
<evidence type="ECO:0000256" key="5">
    <source>
        <dbReference type="ARBA" id="ARBA00030497"/>
    </source>
</evidence>
<evidence type="ECO:0000313" key="6">
    <source>
        <dbReference type="EMBL" id="PLN81000.1"/>
    </source>
</evidence>
<dbReference type="GO" id="GO:0008124">
    <property type="term" value="F:4-alpha-hydroxytetrahydrobiopterin dehydratase activity"/>
    <property type="evidence" value="ECO:0007669"/>
    <property type="project" value="UniProtKB-EC"/>
</dbReference>
<dbReference type="PANTHER" id="PTHR12599:SF0">
    <property type="entry name" value="PTERIN-4-ALPHA-CARBINOLAMINE DEHYDRATASE"/>
    <property type="match status" value="1"/>
</dbReference>
<organism evidence="6 7">
    <name type="scientific">Aspergillus taichungensis</name>
    <dbReference type="NCBI Taxonomy" id="482145"/>
    <lineage>
        <taxon>Eukaryota</taxon>
        <taxon>Fungi</taxon>
        <taxon>Dikarya</taxon>
        <taxon>Ascomycota</taxon>
        <taxon>Pezizomycotina</taxon>
        <taxon>Eurotiomycetes</taxon>
        <taxon>Eurotiomycetidae</taxon>
        <taxon>Eurotiales</taxon>
        <taxon>Aspergillaceae</taxon>
        <taxon>Aspergillus</taxon>
        <taxon>Aspergillus subgen. Circumdati</taxon>
    </lineage>
</organism>
<reference evidence="7" key="1">
    <citation type="submission" date="2017-12" db="EMBL/GenBank/DDBJ databases">
        <authorList>
            <consortium name="DOE Joint Genome Institute"/>
            <person name="Mondo S.J."/>
            <person name="Kjaerbolling I."/>
            <person name="Vesth T.C."/>
            <person name="Frisvad J.C."/>
            <person name="Nybo J.L."/>
            <person name="Theobald S."/>
            <person name="Kuo A."/>
            <person name="Bowyer P."/>
            <person name="Matsuda Y."/>
            <person name="Lyhne E.K."/>
            <person name="Kogle M.E."/>
            <person name="Clum A."/>
            <person name="Lipzen A."/>
            <person name="Salamov A."/>
            <person name="Ngan C.Y."/>
            <person name="Daum C."/>
            <person name="Chiniquy J."/>
            <person name="Barry K."/>
            <person name="LaButti K."/>
            <person name="Haridas S."/>
            <person name="Simmons B.A."/>
            <person name="Magnuson J.K."/>
            <person name="Mortensen U.H."/>
            <person name="Larsen T.O."/>
            <person name="Grigoriev I.V."/>
            <person name="Baker S.E."/>
            <person name="Andersen M.R."/>
            <person name="Nordberg H.P."/>
            <person name="Cantor M.N."/>
            <person name="Hua S.X."/>
        </authorList>
    </citation>
    <scope>NUCLEOTIDE SEQUENCE [LARGE SCALE GENOMIC DNA]</scope>
    <source>
        <strain evidence="7">IBT 19404</strain>
    </source>
</reference>
<accession>A0A2J5HUK2</accession>
<evidence type="ECO:0000256" key="1">
    <source>
        <dbReference type="ARBA" id="ARBA00001554"/>
    </source>
</evidence>
<gene>
    <name evidence="6" type="ORF">BDW42DRAFT_185683</name>
</gene>
<dbReference type="Proteomes" id="UP000235023">
    <property type="component" value="Unassembled WGS sequence"/>
</dbReference>
<dbReference type="GO" id="GO:0006729">
    <property type="term" value="P:tetrahydrobiopterin biosynthetic process"/>
    <property type="evidence" value="ECO:0007669"/>
    <property type="project" value="InterPro"/>
</dbReference>
<comment type="catalytic activity">
    <reaction evidence="1">
        <text>(4aS,6R)-4a-hydroxy-L-erythro-5,6,7,8-tetrahydrobiopterin = (6R)-L-erythro-6,7-dihydrobiopterin + H2O</text>
        <dbReference type="Rhea" id="RHEA:11920"/>
        <dbReference type="ChEBI" id="CHEBI:15377"/>
        <dbReference type="ChEBI" id="CHEBI:15642"/>
        <dbReference type="ChEBI" id="CHEBI:43120"/>
        <dbReference type="EC" id="4.2.1.96"/>
    </reaction>
</comment>
<sequence>MDAITRNLRPSRSIFRSLYPTRRCYHRGLAPAASLATATTRPALHLRPSPALPPRRSTQTPILPTRLFSSTQSPSSQPAPKFADGVDVATAREGVEALCDQGWVLDGDGAGFQKTFYFRSYFKAVSFVNVIASHSATKKHHATMTLRIGSVDVHWTTHHPRGLTGKDIGMARVCEDAAELMGVVEEGRGKKCGPA</sequence>